<protein>
    <submittedName>
        <fullName evidence="1">Unnamed protein product</fullName>
    </submittedName>
</protein>
<organism evidence="1 2">
    <name type="scientific">Phytophthora lilii</name>
    <dbReference type="NCBI Taxonomy" id="2077276"/>
    <lineage>
        <taxon>Eukaryota</taxon>
        <taxon>Sar</taxon>
        <taxon>Stramenopiles</taxon>
        <taxon>Oomycota</taxon>
        <taxon>Peronosporomycetes</taxon>
        <taxon>Peronosporales</taxon>
        <taxon>Peronosporaceae</taxon>
        <taxon>Phytophthora</taxon>
    </lineage>
</organism>
<dbReference type="EMBL" id="BSXW01000176">
    <property type="protein sequence ID" value="GMF13932.1"/>
    <property type="molecule type" value="Genomic_DNA"/>
</dbReference>
<dbReference type="PANTHER" id="PTHR33206">
    <property type="entry name" value="PROTEIN CBG10425"/>
    <property type="match status" value="1"/>
</dbReference>
<keyword evidence="2" id="KW-1185">Reference proteome</keyword>
<dbReference type="PANTHER" id="PTHR33206:SF1">
    <property type="entry name" value="DNA-DIRECTED DNA POLYMERASE"/>
    <property type="match status" value="1"/>
</dbReference>
<dbReference type="OrthoDB" id="6153129at2759"/>
<proteinExistence type="predicted"/>
<name>A0A9W6TIJ2_9STRA</name>
<reference evidence="1" key="1">
    <citation type="submission" date="2023-04" db="EMBL/GenBank/DDBJ databases">
        <title>Phytophthora lilii NBRC 32176.</title>
        <authorList>
            <person name="Ichikawa N."/>
            <person name="Sato H."/>
            <person name="Tonouchi N."/>
        </authorList>
    </citation>
    <scope>NUCLEOTIDE SEQUENCE</scope>
    <source>
        <strain evidence="1">NBRC 32176</strain>
    </source>
</reference>
<accession>A0A9W6TIJ2</accession>
<dbReference type="SUPFAM" id="SSF56672">
    <property type="entry name" value="DNA/RNA polymerases"/>
    <property type="match status" value="1"/>
</dbReference>
<evidence type="ECO:0000313" key="2">
    <source>
        <dbReference type="Proteomes" id="UP001165083"/>
    </source>
</evidence>
<dbReference type="Proteomes" id="UP001165083">
    <property type="component" value="Unassembled WGS sequence"/>
</dbReference>
<dbReference type="AlphaFoldDB" id="A0A9W6TIJ2"/>
<dbReference type="InterPro" id="IPR043502">
    <property type="entry name" value="DNA/RNA_pol_sf"/>
</dbReference>
<comment type="caution">
    <text evidence="1">The sequence shown here is derived from an EMBL/GenBank/DDBJ whole genome shotgun (WGS) entry which is preliminary data.</text>
</comment>
<gene>
    <name evidence="1" type="ORF">Plil01_000435600</name>
</gene>
<sequence length="273" mass="31766">MIADMMKLVGNAAFGRSGMDMTKHKEVEFLSNGKSVLKATEHFTFSSKTEFNDGTVEMVKSKRRIKLKNPIHLSIAIYQLAKLRMLQFYYDCIDFYFDRSDFQYQEMDTDSGYIAFSHETPFPDLIKPEVLEHYEQHKYEWFPRDDTTENASFDRQTPGLFKEEFRCNAMVSLSSKNYICYLGDEIDKETKKPKMKLSAKGVQKSRNGNVLSPKNFENVVKNRTTFKGTNRGFRMCKEANSMITYSQTITALNYFYDKRRVLEDGITTAPLDI</sequence>
<evidence type="ECO:0000313" key="1">
    <source>
        <dbReference type="EMBL" id="GMF13932.1"/>
    </source>
</evidence>